<evidence type="ECO:0000313" key="3">
    <source>
        <dbReference type="Proteomes" id="UP000000238"/>
    </source>
</evidence>
<evidence type="ECO:0000313" key="2">
    <source>
        <dbReference type="EMBL" id="ABC27520.1"/>
    </source>
</evidence>
<proteinExistence type="predicted"/>
<name>Q2SPA4_HAHCH</name>
<dbReference type="eggNOG" id="ENOG5033P7Q">
    <property type="taxonomic scope" value="Bacteria"/>
</dbReference>
<dbReference type="AlphaFoldDB" id="Q2SPA4"/>
<feature type="domain" description="DUF4261" evidence="1">
    <location>
        <begin position="145"/>
        <end position="221"/>
    </location>
</feature>
<protein>
    <recommendedName>
        <fullName evidence="1">DUF4261 domain-containing protein</fullName>
    </recommendedName>
</protein>
<dbReference type="Proteomes" id="UP000000238">
    <property type="component" value="Chromosome"/>
</dbReference>
<dbReference type="Pfam" id="PF14080">
    <property type="entry name" value="DUF4261"/>
    <property type="match status" value="1"/>
</dbReference>
<sequence length="224" mass="25049">MITWGGLIFTIMSIDKPIPADEFDVALRTSFRLKNGENLIKSHKAHLIISPMNAMNDQLQAIYLALRVMTIADLLAQQSEPLAFYWNKSQVLADCEQFSQAVREAGDAMQKFNSNIPNALYELPTTYLAGLRILSSDNKSRFGAITKGLDVLTGFEIQIDPFDGKPSEVARHLYGMVGYILANGPVFSEGNTIGMEQDKLFSMRMIPSNEELPPRWAMKLESIN</sequence>
<gene>
    <name evidence="2" type="ordered locus">HCH_00618</name>
</gene>
<keyword evidence="3" id="KW-1185">Reference proteome</keyword>
<dbReference type="HOGENOM" id="CLU_086315_0_0_6"/>
<accession>Q2SPA4</accession>
<dbReference type="KEGG" id="hch:HCH_00618"/>
<reference evidence="2 3" key="1">
    <citation type="journal article" date="2005" name="Nucleic Acids Res.">
        <title>Genomic blueprint of Hahella chejuensis, a marine microbe producing an algicidal agent.</title>
        <authorList>
            <person name="Jeong H."/>
            <person name="Yim J.H."/>
            <person name="Lee C."/>
            <person name="Choi S.-H."/>
            <person name="Park Y.K."/>
            <person name="Yoon S.H."/>
            <person name="Hur C.-G."/>
            <person name="Kang H.-Y."/>
            <person name="Kim D."/>
            <person name="Lee H.H."/>
            <person name="Park K.H."/>
            <person name="Park S.-H."/>
            <person name="Park H.-S."/>
            <person name="Lee H.K."/>
            <person name="Oh T.K."/>
            <person name="Kim J.F."/>
        </authorList>
    </citation>
    <scope>NUCLEOTIDE SEQUENCE [LARGE SCALE GENOMIC DNA]</scope>
    <source>
        <strain evidence="2 3">KCTC 2396</strain>
    </source>
</reference>
<organism evidence="2 3">
    <name type="scientific">Hahella chejuensis (strain KCTC 2396)</name>
    <dbReference type="NCBI Taxonomy" id="349521"/>
    <lineage>
        <taxon>Bacteria</taxon>
        <taxon>Pseudomonadati</taxon>
        <taxon>Pseudomonadota</taxon>
        <taxon>Gammaproteobacteria</taxon>
        <taxon>Oceanospirillales</taxon>
        <taxon>Hahellaceae</taxon>
        <taxon>Hahella</taxon>
    </lineage>
</organism>
<dbReference type="EMBL" id="CP000155">
    <property type="protein sequence ID" value="ABC27520.1"/>
    <property type="molecule type" value="Genomic_DNA"/>
</dbReference>
<evidence type="ECO:0000259" key="1">
    <source>
        <dbReference type="Pfam" id="PF14080"/>
    </source>
</evidence>
<dbReference type="InterPro" id="IPR025357">
    <property type="entry name" value="DUF4261"/>
</dbReference>